<reference evidence="1" key="1">
    <citation type="journal article" date="2014" name="Front. Microbiol.">
        <title>High frequency of phylogenetically diverse reductive dehalogenase-homologous genes in deep subseafloor sedimentary metagenomes.</title>
        <authorList>
            <person name="Kawai M."/>
            <person name="Futagami T."/>
            <person name="Toyoda A."/>
            <person name="Takaki Y."/>
            <person name="Nishi S."/>
            <person name="Hori S."/>
            <person name="Arai W."/>
            <person name="Tsubouchi T."/>
            <person name="Morono Y."/>
            <person name="Uchiyama I."/>
            <person name="Ito T."/>
            <person name="Fujiyama A."/>
            <person name="Inagaki F."/>
            <person name="Takami H."/>
        </authorList>
    </citation>
    <scope>NUCLEOTIDE SEQUENCE</scope>
    <source>
        <strain evidence="1">Expedition CK06-06</strain>
    </source>
</reference>
<name>X1C7S9_9ZZZZ</name>
<gene>
    <name evidence="1" type="ORF">S01H4_46013</name>
</gene>
<organism evidence="1">
    <name type="scientific">marine sediment metagenome</name>
    <dbReference type="NCBI Taxonomy" id="412755"/>
    <lineage>
        <taxon>unclassified sequences</taxon>
        <taxon>metagenomes</taxon>
        <taxon>ecological metagenomes</taxon>
    </lineage>
</organism>
<evidence type="ECO:0000313" key="1">
    <source>
        <dbReference type="EMBL" id="GAH03442.1"/>
    </source>
</evidence>
<accession>X1C7S9</accession>
<proteinExistence type="predicted"/>
<protein>
    <submittedName>
        <fullName evidence="1">Uncharacterized protein</fullName>
    </submittedName>
</protein>
<comment type="caution">
    <text evidence="1">The sequence shown here is derived from an EMBL/GenBank/DDBJ whole genome shotgun (WGS) entry which is preliminary data.</text>
</comment>
<sequence length="36" mass="4088">AGIINFLRLAEQTGWRTIFLGPSIPIDEVIDIAKRY</sequence>
<dbReference type="AlphaFoldDB" id="X1C7S9"/>
<dbReference type="EMBL" id="BART01025663">
    <property type="protein sequence ID" value="GAH03442.1"/>
    <property type="molecule type" value="Genomic_DNA"/>
</dbReference>
<feature type="non-terminal residue" evidence="1">
    <location>
        <position position="1"/>
    </location>
</feature>